<proteinExistence type="predicted"/>
<keyword evidence="2" id="KW-1185">Reference proteome</keyword>
<accession>A0ACB0Z6X3</accession>
<sequence length="140" mass="16968">MNNVVILEHDVKTNNKQILKLNAEMSKLEEYKKELNDINTKIEDQEIVQNKIKEINEELEKYTEPMKNEVEQFENQNRKNKKIIKQLEKERIKYMKDNEQANGKLEERIFYKTFNIQKFSDMKEELGNVLNLDYLKKLNK</sequence>
<name>A0ACB0Z6X3_MELEN</name>
<protein>
    <submittedName>
        <fullName evidence="1">Uncharacterized protein</fullName>
    </submittedName>
</protein>
<organism evidence="1 2">
    <name type="scientific">Meloidogyne enterolobii</name>
    <name type="common">Root-knot nematode worm</name>
    <name type="synonym">Meloidogyne mayaguensis</name>
    <dbReference type="NCBI Taxonomy" id="390850"/>
    <lineage>
        <taxon>Eukaryota</taxon>
        <taxon>Metazoa</taxon>
        <taxon>Ecdysozoa</taxon>
        <taxon>Nematoda</taxon>
        <taxon>Chromadorea</taxon>
        <taxon>Rhabditida</taxon>
        <taxon>Tylenchina</taxon>
        <taxon>Tylenchomorpha</taxon>
        <taxon>Tylenchoidea</taxon>
        <taxon>Meloidogynidae</taxon>
        <taxon>Meloidogyninae</taxon>
        <taxon>Meloidogyne</taxon>
    </lineage>
</organism>
<evidence type="ECO:0000313" key="1">
    <source>
        <dbReference type="EMBL" id="CAK5074176.1"/>
    </source>
</evidence>
<dbReference type="Proteomes" id="UP001497535">
    <property type="component" value="Unassembled WGS sequence"/>
</dbReference>
<comment type="caution">
    <text evidence="1">The sequence shown here is derived from an EMBL/GenBank/DDBJ whole genome shotgun (WGS) entry which is preliminary data.</text>
</comment>
<reference evidence="1" key="1">
    <citation type="submission" date="2023-11" db="EMBL/GenBank/DDBJ databases">
        <authorList>
            <person name="Poullet M."/>
        </authorList>
    </citation>
    <scope>NUCLEOTIDE SEQUENCE</scope>
    <source>
        <strain evidence="1">E1834</strain>
    </source>
</reference>
<gene>
    <name evidence="1" type="ORF">MENTE1834_LOCUS20892</name>
</gene>
<evidence type="ECO:0000313" key="2">
    <source>
        <dbReference type="Proteomes" id="UP001497535"/>
    </source>
</evidence>
<dbReference type="EMBL" id="CAVMJV010000025">
    <property type="protein sequence ID" value="CAK5074176.1"/>
    <property type="molecule type" value="Genomic_DNA"/>
</dbReference>